<evidence type="ECO:0000256" key="5">
    <source>
        <dbReference type="ARBA" id="ARBA00022737"/>
    </source>
</evidence>
<evidence type="ECO:0000256" key="2">
    <source>
        <dbReference type="ARBA" id="ARBA00006432"/>
    </source>
</evidence>
<keyword evidence="6" id="KW-0045">Antibiotic biosynthesis</keyword>
<dbReference type="PATRIC" id="fig|1165867.3.peg.5702"/>
<dbReference type="InterPro" id="IPR010071">
    <property type="entry name" value="AA_adenyl_dom"/>
</dbReference>
<dbReference type="Gene3D" id="3.30.559.10">
    <property type="entry name" value="Chloramphenicol acetyltransferase-like domain"/>
    <property type="match status" value="4"/>
</dbReference>
<feature type="domain" description="Carrier" evidence="7">
    <location>
        <begin position="2095"/>
        <end position="2169"/>
    </location>
</feature>
<dbReference type="Pfam" id="PF13193">
    <property type="entry name" value="AMP-binding_C"/>
    <property type="match status" value="2"/>
</dbReference>
<dbReference type="InterPro" id="IPR010060">
    <property type="entry name" value="NRPS_synth"/>
</dbReference>
<dbReference type="GO" id="GO:0031177">
    <property type="term" value="F:phosphopantetheine binding"/>
    <property type="evidence" value="ECO:0007669"/>
    <property type="project" value="InterPro"/>
</dbReference>
<dbReference type="CDD" id="cd19543">
    <property type="entry name" value="DCL_NRPS"/>
    <property type="match status" value="1"/>
</dbReference>
<dbReference type="PROSITE" id="PS00012">
    <property type="entry name" value="PHOSPHOPANTETHEINE"/>
    <property type="match status" value="2"/>
</dbReference>
<organism evidence="8 9">
    <name type="scientific">Rhodococcus opacus RKJ300 = JCM 13270</name>
    <dbReference type="NCBI Taxonomy" id="1165867"/>
    <lineage>
        <taxon>Bacteria</taxon>
        <taxon>Bacillati</taxon>
        <taxon>Actinomycetota</taxon>
        <taxon>Actinomycetes</taxon>
        <taxon>Mycobacteriales</taxon>
        <taxon>Nocardiaceae</taxon>
        <taxon>Rhodococcus</taxon>
    </lineage>
</organism>
<dbReference type="FunFam" id="1.10.1200.10:FF:000005">
    <property type="entry name" value="Nonribosomal peptide synthetase 1"/>
    <property type="match status" value="1"/>
</dbReference>
<dbReference type="Pfam" id="PF00550">
    <property type="entry name" value="PP-binding"/>
    <property type="match status" value="3"/>
</dbReference>
<dbReference type="InterPro" id="IPR023213">
    <property type="entry name" value="CAT-like_dom_sf"/>
</dbReference>
<keyword evidence="3" id="KW-0596">Phosphopantetheine</keyword>
<dbReference type="FunFam" id="3.30.300.30:FF:000010">
    <property type="entry name" value="Enterobactin synthetase component F"/>
    <property type="match status" value="1"/>
</dbReference>
<dbReference type="InterPro" id="IPR045851">
    <property type="entry name" value="AMP-bd_C_sf"/>
</dbReference>
<dbReference type="InterPro" id="IPR006162">
    <property type="entry name" value="Ppantetheine_attach_site"/>
</dbReference>
<dbReference type="FunFam" id="3.40.50.12780:FF:000012">
    <property type="entry name" value="Non-ribosomal peptide synthetase"/>
    <property type="match status" value="1"/>
</dbReference>
<dbReference type="GO" id="GO:0017000">
    <property type="term" value="P:antibiotic biosynthetic process"/>
    <property type="evidence" value="ECO:0007669"/>
    <property type="project" value="UniProtKB-KW"/>
</dbReference>
<evidence type="ECO:0000256" key="6">
    <source>
        <dbReference type="ARBA" id="ARBA00023194"/>
    </source>
</evidence>
<dbReference type="Gene3D" id="3.40.50.980">
    <property type="match status" value="4"/>
</dbReference>
<dbReference type="InterPro" id="IPR009081">
    <property type="entry name" value="PP-bd_ACP"/>
</dbReference>
<dbReference type="SUPFAM" id="SSF52777">
    <property type="entry name" value="CoA-dependent acyltransferases"/>
    <property type="match status" value="8"/>
</dbReference>
<dbReference type="InterPro" id="IPR020806">
    <property type="entry name" value="PKS_PP-bd"/>
</dbReference>
<feature type="domain" description="Carrier" evidence="7">
    <location>
        <begin position="1031"/>
        <end position="1106"/>
    </location>
</feature>
<dbReference type="CDD" id="cd19540">
    <property type="entry name" value="LCL_NRPS-like"/>
    <property type="match status" value="2"/>
</dbReference>
<dbReference type="NCBIfam" id="TIGR01733">
    <property type="entry name" value="AA-adenyl-dom"/>
    <property type="match status" value="2"/>
</dbReference>
<dbReference type="GO" id="GO:0005829">
    <property type="term" value="C:cytosol"/>
    <property type="evidence" value="ECO:0007669"/>
    <property type="project" value="TreeGrafter"/>
</dbReference>
<dbReference type="InterPro" id="IPR042099">
    <property type="entry name" value="ANL_N_sf"/>
</dbReference>
<comment type="similarity">
    <text evidence="2">Belongs to the ATP-dependent AMP-binding enzyme family.</text>
</comment>
<dbReference type="FunFam" id="3.40.50.980:FF:000001">
    <property type="entry name" value="Non-ribosomal peptide synthetase"/>
    <property type="match status" value="2"/>
</dbReference>
<dbReference type="Proteomes" id="UP000006447">
    <property type="component" value="Unassembled WGS sequence"/>
</dbReference>
<dbReference type="SUPFAM" id="SSF56801">
    <property type="entry name" value="Acetyl-CoA synthetase-like"/>
    <property type="match status" value="3"/>
</dbReference>
<gene>
    <name evidence="8" type="ORF">W59_27881</name>
</gene>
<name>I0WG90_RHOOP</name>
<dbReference type="GO" id="GO:0008610">
    <property type="term" value="P:lipid biosynthetic process"/>
    <property type="evidence" value="ECO:0007669"/>
    <property type="project" value="UniProtKB-ARBA"/>
</dbReference>
<dbReference type="Pfam" id="PF00668">
    <property type="entry name" value="Condensation"/>
    <property type="match status" value="4"/>
</dbReference>
<reference evidence="8 9" key="1">
    <citation type="journal article" date="2012" name="J. Bacteriol.">
        <title>Draft genome sequence of the nitrophenol-degrading actinomycete Rhodococcus imtechensis RKJ300.</title>
        <authorList>
            <person name="Vikram S."/>
            <person name="Kumar S."/>
            <person name="Subramanian S."/>
            <person name="Raghava G.P."/>
        </authorList>
    </citation>
    <scope>NUCLEOTIDE SEQUENCE [LARGE SCALE GENOMIC DNA]</scope>
    <source>
        <strain evidence="8 9">RKJ300</strain>
    </source>
</reference>
<dbReference type="PANTHER" id="PTHR45527">
    <property type="entry name" value="NONRIBOSOMAL PEPTIDE SYNTHETASE"/>
    <property type="match status" value="1"/>
</dbReference>
<proteinExistence type="inferred from homology"/>
<dbReference type="PANTHER" id="PTHR45527:SF1">
    <property type="entry name" value="FATTY ACID SYNTHASE"/>
    <property type="match status" value="1"/>
</dbReference>
<keyword evidence="4" id="KW-0597">Phosphoprotein</keyword>
<evidence type="ECO:0000256" key="3">
    <source>
        <dbReference type="ARBA" id="ARBA00022450"/>
    </source>
</evidence>
<dbReference type="RefSeq" id="WP_007299979.1">
    <property type="nucleotide sequence ID" value="NZ_AJJH01000154.1"/>
</dbReference>
<dbReference type="SMART" id="SM00823">
    <property type="entry name" value="PKS_PP"/>
    <property type="match status" value="2"/>
</dbReference>
<dbReference type="UniPathway" id="UPA00011"/>
<feature type="domain" description="Carrier" evidence="7">
    <location>
        <begin position="1"/>
        <end position="43"/>
    </location>
</feature>
<dbReference type="GO" id="GO:0044550">
    <property type="term" value="P:secondary metabolite biosynthetic process"/>
    <property type="evidence" value="ECO:0007669"/>
    <property type="project" value="UniProtKB-ARBA"/>
</dbReference>
<feature type="non-terminal residue" evidence="8">
    <location>
        <position position="1"/>
    </location>
</feature>
<keyword evidence="5" id="KW-0677">Repeat</keyword>
<evidence type="ECO:0000256" key="4">
    <source>
        <dbReference type="ARBA" id="ARBA00022553"/>
    </source>
</evidence>
<dbReference type="FunFam" id="1.10.1200.10:FF:000016">
    <property type="entry name" value="Non-ribosomal peptide synthase"/>
    <property type="match status" value="1"/>
</dbReference>
<dbReference type="CDD" id="cd05930">
    <property type="entry name" value="A_NRPS"/>
    <property type="match status" value="1"/>
</dbReference>
<sequence length="3452" mass="368523">GNSLIATQVVARLGAALDTQVPVRMVFEAPSVAGLAARVEQHAGVGGRAPLVAQERPERVPLSLAQQRMWFLNRFDMESAAYNVPLAIRLSGGLDVPALQAAVADVFGRHEVLRTVYPETADGPIQVVVPVPEAVPDLTPVWVSEDEISGRVTGLVSAGFDVTASVPVRVGLFALADDEFVLAFVVHHVSADGSSMGPLARDVMVAYAARSRGEVPGWTPLAVQYADYALWQRQVLGSDDDPSSIAAQQVAYWKSALAGLPDQLELPTDRPRPAAQSFQGGRVPIAIDAATHEALVRLARDTNSTLFMVMHSALAVLLARLSGTSDIAIGTPIAGRGEQVLDDLVGMFVNTLVFRTQVDAGAGFEVVLARARETDLQAFAHADVPFERLVEVLNPARSTARHPLFQVGLSFQNLEQTTFELPGLSVSALDADTQISQFDLHLIVTDRYQDDGRAAGVVGTLTYAKDLFDHSTAEGFADRLSRILLAVAADPVAPVGDIEVLDAGERELVVSGWNATDHVVDGSLTLVDLFDAQVARTPDAVAVVFAGESLSYAEFDARVNRLARYLLSVGVGPESLVALAMARSVDLVVGMYAVVKAGGGYVPVDPSHPADRTGYILETAAPVAVLTSSVDRFVAPAGVRVTEIDSLDLEGVSDARVTDEERLSPLRSSNTAYVIFTSGSTGRPKGVAVTHRAVANQLLWKRDAYSIDGSDAVLLKTAATFDLSVWEFWSALMSGARLVIAAPDGHKDPDYLLLVLREQKVTTLHTVPSMLEMLMSAASGGPLSASLRRVLAIGEALPAATVRAFVTNNTAALVNLYGPTEAAVSVTAHAVSDRDVVSVPIGRPQWNTRVFVLDERLMPTAPGVTGELYLAGAQLARGYHGRAELTAERFVANPFRASGERMYRTGDLVTWSEDGELEYVGRADFQVKVRGFRIELAEIEAAAAADPAVSQVAVVARHDARVGDRLVAYVVASAGSSVVVDDLRGELGRRLPSYMVPDAFVVLDALPLTVNGKLDRKALPDPVFEATVFRAPATPVEEIVASVFADLLGVERVGADDDFFALGGNSLIATQLVSRIGAALDARVSVRVVFEAPSVAALAARVEEHVGAGGGVPLVAQERPEQIPLSLAQQRMWFLNRFDPGSAVNNIPVAIRLSGALDVSALRAAVADLIGRHESLRTVYPETDGVASQVIMPAVQVVPDVIPVPVRVEDVSSQVIDVVSAGFDVTSEVPLRAALFEIDDNEHVLVFVVHHIAGDGFSMGPLTRDVMVAYSARTRGQAPGWEPLAVQYADYTLWQRSVLGSEDDPESVIAQQIDYWSTTLAGMPEQLDLPADRPRPARQSFVGSSTMFDIDADTHGALVELARTHNTTLFMVVHSVLAVFLSRLSGASDIAVGTPIAGRGEQVLDDVIGMFVNTLVLRTQVDSGASFAELLATVRENDLQAFAHADLPFERLVEVLNPERSNARHPLFQVALSFQNVAVPELELEGLSVAEVEFDSKTAKFDLSLTMRERIEESGRTAGITAEFAYASDLFDAATMDSFVARFQRIVAGVVSSPDRPVGDLDVLSDSEGAALTAVDTVDAMPLRTLVDILTGSCAANPEAVAVRYEGTSYTYRDLDERSSRLARVLISRGAGPENVVALAFGRSYEMVLAVWAVAKSGAAYVPVDPNYPEDRVRHMLSDSGSLFGLTSTVFASGLPDDVLWMIVDDTSFDAEIAAQSADMVTDDDRLVPIRPEHVAYVIYTSGSTGLPKGVSGTHRGLAGVLDDAVRRYGVTTRSRFLHICSPSFDPSVLEWMAAFSQGATLVIVPSSVAGGTELADLLRSEGVTHTIITPAVLGTVDPEGLDQLESVSVGGDVTRPELVAKWQPGRKYFNGYGPTETTIISTFAELVAGERVTIGRPIAGMSALVLDSRLHPVPVGASGELYFAGAALARGYHQRPGLSADRFVANPYGEPGSRMYRTGDVVRWLPPTVGGAPGDVAGELEYVGRSDFQVKVRGFRVELGEIDTVLSGHSTVEFAATLGRETPSGTTVLVAYVLPVPGTTVDPAELTKFVSRTLPSHMVPSTVIVLDTVPLTAVGKLDRDALPTPVFEATESRSAETYVEQVIAEVFAEVLGLDRVGVEDSFFALGGDSIVSIQLVSRAKARGVVFTPRDVFERKSVSGLAEVATLAEAGADATLEELPGGGVGSLPMTPLMRSFVDSTADFERFSQSLSVRLPEGIDRAVLSTTLQAVVDHHDVLRARVCRNDAGEWTFETLAVGAVDADRLLRRVPVDARTTESGLTALASAALDDALGRLDTASGVMVQFVWFDFEPSDDGSSRPGVLLIVAHHFAVDGVSWRIIIPDLATAWSQIVSGSTAELAPVGTSMRLWTTRLADEATAPSRIAEVDVWQRILGTGDEPHIGIRAFDPAADTMPTVEQIEVDLPTDVTETLLRTIPARFHGGVNDGLLTALAMATARLRREQGVERTSALIRLEGHGREEEVVPGADLSRTVGWFTTVFPVRLDVVGIDLDDAFAGGRSAGAAIKAVKEQLVAIPDKGLGYGLLRYLNGATATELSGTDTGEISFNYLGRVTAGDVPEALAEMGWAPTEELGEISAVTDATMPANAVIDINAMVKDGVDGPRLAAHFGFPVGAITRGTVSRLAELWSEALAALARHVDQPEAGGLTPSDLPLVSATQKDIDAFESRFSSVADVWPLSPLQEGLFFHSMMSESSVDLYTIQTVLELGGVVAADRLRSAAEAILNRHANLRTAFVSDSLGKTVQVVLDSVDIPWREVDLSSWATDERSAEIERLLAEDQTTRFDLAAPPMMRFTLVRTASDRWTFAVTTHHILLDGWSMPLLMQDLLVLYAVKADQSLLPRVRPFRNFLVWLGARDRQKSLETWAKAMAGFTEPTILASGASGDGDGNGKHTAVLSKHQTDAVTATAARLGVTVNTIVQAAWALLLGRMTGRADVAFGATVSGRPADLVGVESMVGLFINTVPVRVQIDDGESAQRLLTSLQGQQADLLDHHYVGLTEIQQSAALGGLFDTLLVFESYPVDRDALTAASSVDGLEVIGVGVEDATHYPMTLLVAAEESVEFTFKYQLRLFGASEVETLSDRFVRVLDALVAETTSLVGNIDILTRQEREEILAASAAHTAPTQAAIGDTHVKQGTSENLAQLLADAVEDDPEAPALVFAGREVSYAELDGLSSQLARLLIRRRLGPGDFVCVAMGRTVESVLARWAVAKTGAAFVPLDPNASAEESDRIVGLSGATLGLTMRENRQGLPGHIDWLAVDDPEVVSSVANEQAHPVSYFDRVNPLRADHPAYALFEPGADIGMVVQQGGLAAFLESERDRYSVTYESRTVLAGPPSAGVGVLEFLLAATAGAAMVIGTDGDSPEEVASLLETEWVTHAFVPLDVLTSADPDGLDDLKVVVILGGNRNLPQIDRWADGREVFTTDDPTVATADPRSIV</sequence>
<dbReference type="PROSITE" id="PS50075">
    <property type="entry name" value="CARRIER"/>
    <property type="match status" value="3"/>
</dbReference>
<dbReference type="InterPro" id="IPR001242">
    <property type="entry name" value="Condensation_dom"/>
</dbReference>
<dbReference type="CDD" id="cd17646">
    <property type="entry name" value="A_NRPS_AB3403-like"/>
    <property type="match status" value="1"/>
</dbReference>
<dbReference type="NCBIfam" id="TIGR01720">
    <property type="entry name" value="NRPS-para261"/>
    <property type="match status" value="1"/>
</dbReference>
<dbReference type="Gene3D" id="1.10.1200.10">
    <property type="entry name" value="ACP-like"/>
    <property type="match status" value="3"/>
</dbReference>
<dbReference type="Gene3D" id="3.30.559.30">
    <property type="entry name" value="Nonribosomal peptide synthetase, condensation domain"/>
    <property type="match status" value="4"/>
</dbReference>
<dbReference type="GO" id="GO:0072330">
    <property type="term" value="P:monocarboxylic acid biosynthetic process"/>
    <property type="evidence" value="ECO:0007669"/>
    <property type="project" value="UniProtKB-ARBA"/>
</dbReference>
<accession>I0WG90</accession>
<dbReference type="Gene3D" id="3.30.300.30">
    <property type="match status" value="2"/>
</dbReference>
<dbReference type="Gene3D" id="3.40.50.12780">
    <property type="entry name" value="N-terminal domain of ligase-like"/>
    <property type="match status" value="1"/>
</dbReference>
<evidence type="ECO:0000313" key="9">
    <source>
        <dbReference type="Proteomes" id="UP000006447"/>
    </source>
</evidence>
<dbReference type="InterPro" id="IPR000873">
    <property type="entry name" value="AMP-dep_synth/lig_dom"/>
</dbReference>
<dbReference type="SUPFAM" id="SSF47336">
    <property type="entry name" value="ACP-like"/>
    <property type="match status" value="3"/>
</dbReference>
<evidence type="ECO:0000259" key="7">
    <source>
        <dbReference type="PROSITE" id="PS50075"/>
    </source>
</evidence>
<dbReference type="Pfam" id="PF00501">
    <property type="entry name" value="AMP-binding"/>
    <property type="match status" value="3"/>
</dbReference>
<dbReference type="GO" id="GO:0003824">
    <property type="term" value="F:catalytic activity"/>
    <property type="evidence" value="ECO:0007669"/>
    <property type="project" value="InterPro"/>
</dbReference>
<dbReference type="GO" id="GO:0043041">
    <property type="term" value="P:amino acid activation for nonribosomal peptide biosynthetic process"/>
    <property type="evidence" value="ECO:0007669"/>
    <property type="project" value="TreeGrafter"/>
</dbReference>
<comment type="cofactor">
    <cofactor evidence="1">
        <name>pantetheine 4'-phosphate</name>
        <dbReference type="ChEBI" id="CHEBI:47942"/>
    </cofactor>
</comment>
<dbReference type="InterPro" id="IPR020845">
    <property type="entry name" value="AMP-binding_CS"/>
</dbReference>
<dbReference type="InterPro" id="IPR025110">
    <property type="entry name" value="AMP-bd_C"/>
</dbReference>
<dbReference type="InterPro" id="IPR036736">
    <property type="entry name" value="ACP-like_sf"/>
</dbReference>
<comment type="caution">
    <text evidence="8">The sequence shown here is derived from an EMBL/GenBank/DDBJ whole genome shotgun (WGS) entry which is preliminary data.</text>
</comment>
<evidence type="ECO:0000256" key="1">
    <source>
        <dbReference type="ARBA" id="ARBA00001957"/>
    </source>
</evidence>
<dbReference type="NCBIfam" id="NF003417">
    <property type="entry name" value="PRK04813.1"/>
    <property type="match status" value="3"/>
</dbReference>
<dbReference type="FunFam" id="2.30.38.10:FF:000001">
    <property type="entry name" value="Non-ribosomal peptide synthetase PvdI"/>
    <property type="match status" value="1"/>
</dbReference>
<protein>
    <submittedName>
        <fullName evidence="8">Non-ribosomal peptide synthetase</fullName>
    </submittedName>
</protein>
<dbReference type="Gene3D" id="2.30.38.10">
    <property type="entry name" value="Luciferase, Domain 3"/>
    <property type="match status" value="2"/>
</dbReference>
<dbReference type="EMBL" id="AJJH01000154">
    <property type="protein sequence ID" value="EID75406.1"/>
    <property type="molecule type" value="Genomic_DNA"/>
</dbReference>
<evidence type="ECO:0000313" key="8">
    <source>
        <dbReference type="EMBL" id="EID75406.1"/>
    </source>
</evidence>
<dbReference type="PROSITE" id="PS00455">
    <property type="entry name" value="AMP_BINDING"/>
    <property type="match status" value="2"/>
</dbReference>